<evidence type="ECO:0000313" key="2">
    <source>
        <dbReference type="EMBL" id="KAJ8394220.1"/>
    </source>
</evidence>
<keyword evidence="3" id="KW-1185">Reference proteome</keyword>
<organism evidence="2 3">
    <name type="scientific">Aldrovandia affinis</name>
    <dbReference type="NCBI Taxonomy" id="143900"/>
    <lineage>
        <taxon>Eukaryota</taxon>
        <taxon>Metazoa</taxon>
        <taxon>Chordata</taxon>
        <taxon>Craniata</taxon>
        <taxon>Vertebrata</taxon>
        <taxon>Euteleostomi</taxon>
        <taxon>Actinopterygii</taxon>
        <taxon>Neopterygii</taxon>
        <taxon>Teleostei</taxon>
        <taxon>Notacanthiformes</taxon>
        <taxon>Halosauridae</taxon>
        <taxon>Aldrovandia</taxon>
    </lineage>
</organism>
<protein>
    <submittedName>
        <fullName evidence="2">Uncharacterized protein</fullName>
    </submittedName>
</protein>
<dbReference type="AlphaFoldDB" id="A0AAD7S1L3"/>
<reference evidence="2" key="1">
    <citation type="journal article" date="2023" name="Science">
        <title>Genome structures resolve the early diversification of teleost fishes.</title>
        <authorList>
            <person name="Parey E."/>
            <person name="Louis A."/>
            <person name="Montfort J."/>
            <person name="Bouchez O."/>
            <person name="Roques C."/>
            <person name="Iampietro C."/>
            <person name="Lluch J."/>
            <person name="Castinel A."/>
            <person name="Donnadieu C."/>
            <person name="Desvignes T."/>
            <person name="Floi Bucao C."/>
            <person name="Jouanno E."/>
            <person name="Wen M."/>
            <person name="Mejri S."/>
            <person name="Dirks R."/>
            <person name="Jansen H."/>
            <person name="Henkel C."/>
            <person name="Chen W.J."/>
            <person name="Zahm M."/>
            <person name="Cabau C."/>
            <person name="Klopp C."/>
            <person name="Thompson A.W."/>
            <person name="Robinson-Rechavi M."/>
            <person name="Braasch I."/>
            <person name="Lecointre G."/>
            <person name="Bobe J."/>
            <person name="Postlethwait J.H."/>
            <person name="Berthelot C."/>
            <person name="Roest Crollius H."/>
            <person name="Guiguen Y."/>
        </authorList>
    </citation>
    <scope>NUCLEOTIDE SEQUENCE</scope>
    <source>
        <strain evidence="2">NC1722</strain>
    </source>
</reference>
<feature type="compositionally biased region" description="Basic and acidic residues" evidence="1">
    <location>
        <begin position="341"/>
        <end position="385"/>
    </location>
</feature>
<dbReference type="EMBL" id="JAINUG010000128">
    <property type="protein sequence ID" value="KAJ8394220.1"/>
    <property type="molecule type" value="Genomic_DNA"/>
</dbReference>
<feature type="region of interest" description="Disordered" evidence="1">
    <location>
        <begin position="339"/>
        <end position="387"/>
    </location>
</feature>
<proteinExistence type="predicted"/>
<dbReference type="Proteomes" id="UP001221898">
    <property type="component" value="Unassembled WGS sequence"/>
</dbReference>
<evidence type="ECO:0000256" key="1">
    <source>
        <dbReference type="SAM" id="MobiDB-lite"/>
    </source>
</evidence>
<feature type="region of interest" description="Disordered" evidence="1">
    <location>
        <begin position="165"/>
        <end position="229"/>
    </location>
</feature>
<evidence type="ECO:0000313" key="3">
    <source>
        <dbReference type="Proteomes" id="UP001221898"/>
    </source>
</evidence>
<accession>A0AAD7S1L3</accession>
<feature type="compositionally biased region" description="Polar residues" evidence="1">
    <location>
        <begin position="214"/>
        <end position="224"/>
    </location>
</feature>
<name>A0AAD7S1L3_9TELE</name>
<feature type="compositionally biased region" description="Low complexity" evidence="1">
    <location>
        <begin position="88"/>
        <end position="116"/>
    </location>
</feature>
<sequence length="429" mass="45343">MVGDGRRAHPTLPGPPPGMPNGSARTGRGATPPTAAAAATLPRQTRPRTGRDSRASTSSCPAFSERPRSDPEEEEEGGDRSSPPPRRCPSSLSSPSLRGSLSSLQSAAPSLASSSPSPSPSPSPSASSSLPSASSSEDDSSWDTNSWSSGATCLLRSTIKRNSEEAFQARLGPGGRTEPTSVPETGRTNGDSVAGACARSHGQQGAASEGWRDSAQSLSSSQGATPAVAAVASGPLEQTIEAKLKFSQFLDEVTCRVLAPGSLQAFGALRPSEPPAPWDGGGPSSCSSAIGEAGRGGVADSVYRWSRCLPSCKVLDGGEAAREERGFREPAGKAYLETDIDSMRTEDGPGVNPRREVKKESLAERERERERERRATPRATLERRRSPSPLLSWAKDFPKYTYRSTSLPRGISCRNASMRFDINNRHRHC</sequence>
<feature type="compositionally biased region" description="Low complexity" evidence="1">
    <location>
        <begin position="20"/>
        <end position="44"/>
    </location>
</feature>
<comment type="caution">
    <text evidence="2">The sequence shown here is derived from an EMBL/GenBank/DDBJ whole genome shotgun (WGS) entry which is preliminary data.</text>
</comment>
<gene>
    <name evidence="2" type="ORF">AAFF_G00048030</name>
</gene>
<feature type="compositionally biased region" description="Low complexity" evidence="1">
    <location>
        <begin position="124"/>
        <end position="135"/>
    </location>
</feature>
<feature type="region of interest" description="Disordered" evidence="1">
    <location>
        <begin position="1"/>
        <end position="148"/>
    </location>
</feature>
<feature type="compositionally biased region" description="Polar residues" evidence="1">
    <location>
        <begin position="178"/>
        <end position="191"/>
    </location>
</feature>